<evidence type="ECO:0000313" key="8">
    <source>
        <dbReference type="Proteomes" id="UP000028702"/>
    </source>
</evidence>
<comment type="caution">
    <text evidence="7">The sequence shown here is derived from an EMBL/GenBank/DDBJ whole genome shotgun (WGS) entry which is preliminary data.</text>
</comment>
<dbReference type="GO" id="GO:0005886">
    <property type="term" value="C:plasma membrane"/>
    <property type="evidence" value="ECO:0007669"/>
    <property type="project" value="UniProtKB-SubCell"/>
</dbReference>
<keyword evidence="4 6" id="KW-1133">Transmembrane helix</keyword>
<organism evidence="7 8">
    <name type="scientific">Tepidicaulis marinus</name>
    <dbReference type="NCBI Taxonomy" id="1333998"/>
    <lineage>
        <taxon>Bacteria</taxon>
        <taxon>Pseudomonadati</taxon>
        <taxon>Pseudomonadota</taxon>
        <taxon>Alphaproteobacteria</taxon>
        <taxon>Hyphomicrobiales</taxon>
        <taxon>Parvibaculaceae</taxon>
        <taxon>Tepidicaulis</taxon>
    </lineage>
</organism>
<dbReference type="PANTHER" id="PTHR30086:SF20">
    <property type="entry name" value="ARGININE EXPORTER PROTEIN ARGO-RELATED"/>
    <property type="match status" value="1"/>
</dbReference>
<dbReference type="Pfam" id="PF01810">
    <property type="entry name" value="LysE"/>
    <property type="match status" value="1"/>
</dbReference>
<feature type="transmembrane region" description="Helical" evidence="6">
    <location>
        <begin position="113"/>
        <end position="139"/>
    </location>
</feature>
<feature type="transmembrane region" description="Helical" evidence="6">
    <location>
        <begin position="151"/>
        <end position="175"/>
    </location>
</feature>
<gene>
    <name evidence="7" type="ORF">M2A_2601</name>
</gene>
<evidence type="ECO:0000256" key="6">
    <source>
        <dbReference type="SAM" id="Phobius"/>
    </source>
</evidence>
<keyword evidence="8" id="KW-1185">Reference proteome</keyword>
<dbReference type="AlphaFoldDB" id="A0A081BDI4"/>
<dbReference type="EMBL" id="BBIO01000015">
    <property type="protein sequence ID" value="GAK46102.1"/>
    <property type="molecule type" value="Genomic_DNA"/>
</dbReference>
<evidence type="ECO:0000256" key="5">
    <source>
        <dbReference type="ARBA" id="ARBA00023136"/>
    </source>
</evidence>
<protein>
    <submittedName>
        <fullName evidence="7">Lysine exporter protein LysE/YggA</fullName>
    </submittedName>
</protein>
<dbReference type="STRING" id="1333998.M2A_2601"/>
<dbReference type="eggNOG" id="COG1280">
    <property type="taxonomic scope" value="Bacteria"/>
</dbReference>
<accession>A0A081BDI4</accession>
<dbReference type="GO" id="GO:0015171">
    <property type="term" value="F:amino acid transmembrane transporter activity"/>
    <property type="evidence" value="ECO:0007669"/>
    <property type="project" value="TreeGrafter"/>
</dbReference>
<dbReference type="Proteomes" id="UP000028702">
    <property type="component" value="Unassembled WGS sequence"/>
</dbReference>
<evidence type="ECO:0000256" key="1">
    <source>
        <dbReference type="ARBA" id="ARBA00004651"/>
    </source>
</evidence>
<evidence type="ECO:0000256" key="2">
    <source>
        <dbReference type="ARBA" id="ARBA00022475"/>
    </source>
</evidence>
<evidence type="ECO:0000256" key="4">
    <source>
        <dbReference type="ARBA" id="ARBA00022989"/>
    </source>
</evidence>
<keyword evidence="2" id="KW-1003">Cell membrane</keyword>
<dbReference type="RefSeq" id="WP_045448363.1">
    <property type="nucleotide sequence ID" value="NZ_BBIO01000015.1"/>
</dbReference>
<name>A0A081BDI4_9HYPH</name>
<keyword evidence="3 6" id="KW-0812">Transmembrane</keyword>
<feature type="transmembrane region" description="Helical" evidence="6">
    <location>
        <begin position="187"/>
        <end position="209"/>
    </location>
</feature>
<evidence type="ECO:0000313" key="7">
    <source>
        <dbReference type="EMBL" id="GAK46102.1"/>
    </source>
</evidence>
<dbReference type="PANTHER" id="PTHR30086">
    <property type="entry name" value="ARGININE EXPORTER PROTEIN ARGO"/>
    <property type="match status" value="1"/>
</dbReference>
<evidence type="ECO:0000256" key="3">
    <source>
        <dbReference type="ARBA" id="ARBA00022692"/>
    </source>
</evidence>
<sequence>MEYLTLLVSGILVGVAVAAPIGPVNLICIRRTLKYGAVNGFASGSGAALGDGVFATIAAFGVTAAIAFVKTHSFWLQVLGGLFLIGLGIRTWLAHPHLDDSLPENALGDLLPVIGTTFFLTITNPATMLGFMAIFGGIAGFTVGSEDYGRALLLVASVVAGSALWWALLTGFVGFFRNRMSDRMLEIINHVSAGLIILFGLGVSGRVLWERFL</sequence>
<reference evidence="7 8" key="1">
    <citation type="submission" date="2014-07" db="EMBL/GenBank/DDBJ databases">
        <title>Tepidicaulis marinum gen. nov., sp. nov., a novel marine bacterium denitrifying nitrate to nitrous oxide strictly under microaerobic conditions.</title>
        <authorList>
            <person name="Takeuchi M."/>
            <person name="Yamagishi T."/>
            <person name="Kamagata Y."/>
            <person name="Oshima K."/>
            <person name="Hattori M."/>
            <person name="Katayama T."/>
            <person name="Hanada S."/>
            <person name="Tamaki H."/>
            <person name="Marumo K."/>
            <person name="Maeda H."/>
            <person name="Nedachi M."/>
            <person name="Iwasaki W."/>
            <person name="Suwa Y."/>
            <person name="Sakata S."/>
        </authorList>
    </citation>
    <scope>NUCLEOTIDE SEQUENCE [LARGE SCALE GENOMIC DNA]</scope>
    <source>
        <strain evidence="7 8">MA2</strain>
    </source>
</reference>
<keyword evidence="5 6" id="KW-0472">Membrane</keyword>
<proteinExistence type="predicted"/>
<dbReference type="InterPro" id="IPR001123">
    <property type="entry name" value="LeuE-type"/>
</dbReference>
<feature type="transmembrane region" description="Helical" evidence="6">
    <location>
        <begin position="42"/>
        <end position="67"/>
    </location>
</feature>
<comment type="subcellular location">
    <subcellularLocation>
        <location evidence="1">Cell membrane</location>
        <topology evidence="1">Multi-pass membrane protein</topology>
    </subcellularLocation>
</comment>
<feature type="transmembrane region" description="Helical" evidence="6">
    <location>
        <begin position="74"/>
        <end position="93"/>
    </location>
</feature>